<comment type="caution">
    <text evidence="1">The sequence shown here is derived from an EMBL/GenBank/DDBJ whole genome shotgun (WGS) entry which is preliminary data.</text>
</comment>
<sequence>MAKLLPTTVSGKLVMWSSEIDIYDAMSLPQNIYGIRLQRYHSHNKLPSIFFKQYTYTRSSWSCGAGCGHSFILGGLDLDSDHNCIVRNFTNLSKKNYYLPPPSLILFSFSA</sequence>
<evidence type="ECO:0000313" key="1">
    <source>
        <dbReference type="EMBL" id="KAL2529275.1"/>
    </source>
</evidence>
<organism evidence="1 2">
    <name type="scientific">Forsythia ovata</name>
    <dbReference type="NCBI Taxonomy" id="205694"/>
    <lineage>
        <taxon>Eukaryota</taxon>
        <taxon>Viridiplantae</taxon>
        <taxon>Streptophyta</taxon>
        <taxon>Embryophyta</taxon>
        <taxon>Tracheophyta</taxon>
        <taxon>Spermatophyta</taxon>
        <taxon>Magnoliopsida</taxon>
        <taxon>eudicotyledons</taxon>
        <taxon>Gunneridae</taxon>
        <taxon>Pentapetalae</taxon>
        <taxon>asterids</taxon>
        <taxon>lamiids</taxon>
        <taxon>Lamiales</taxon>
        <taxon>Oleaceae</taxon>
        <taxon>Forsythieae</taxon>
        <taxon>Forsythia</taxon>
    </lineage>
</organism>
<dbReference type="EMBL" id="JBFOLJ010000006">
    <property type="protein sequence ID" value="KAL2529275.1"/>
    <property type="molecule type" value="Genomic_DNA"/>
</dbReference>
<dbReference type="AlphaFoldDB" id="A0ABD1UW42"/>
<reference evidence="2" key="1">
    <citation type="submission" date="2024-07" db="EMBL/GenBank/DDBJ databases">
        <title>Two chromosome-level genome assemblies of Korean endemic species Abeliophyllum distichum and Forsythia ovata (Oleaceae).</title>
        <authorList>
            <person name="Jang H."/>
        </authorList>
    </citation>
    <scope>NUCLEOTIDE SEQUENCE [LARGE SCALE GENOMIC DNA]</scope>
</reference>
<proteinExistence type="predicted"/>
<dbReference type="Proteomes" id="UP001604277">
    <property type="component" value="Unassembled WGS sequence"/>
</dbReference>
<evidence type="ECO:0000313" key="2">
    <source>
        <dbReference type="Proteomes" id="UP001604277"/>
    </source>
</evidence>
<keyword evidence="2" id="KW-1185">Reference proteome</keyword>
<accession>A0ABD1UW42</accession>
<name>A0ABD1UW42_9LAMI</name>
<gene>
    <name evidence="1" type="ORF">Fot_21876</name>
</gene>
<protein>
    <submittedName>
        <fullName evidence="1">Uncharacterized protein</fullName>
    </submittedName>
</protein>